<gene>
    <name evidence="1" type="ORF">CJ030_MR8G020776</name>
</gene>
<dbReference type="GO" id="GO:0005525">
    <property type="term" value="F:GTP binding"/>
    <property type="evidence" value="ECO:0007669"/>
    <property type="project" value="InterPro"/>
</dbReference>
<dbReference type="EMBL" id="RXIC02000026">
    <property type="protein sequence ID" value="KAB1203883.1"/>
    <property type="molecule type" value="Genomic_DNA"/>
</dbReference>
<organism evidence="1 2">
    <name type="scientific">Morella rubra</name>
    <name type="common">Chinese bayberry</name>
    <dbReference type="NCBI Taxonomy" id="262757"/>
    <lineage>
        <taxon>Eukaryota</taxon>
        <taxon>Viridiplantae</taxon>
        <taxon>Streptophyta</taxon>
        <taxon>Embryophyta</taxon>
        <taxon>Tracheophyta</taxon>
        <taxon>Spermatophyta</taxon>
        <taxon>Magnoliopsida</taxon>
        <taxon>eudicotyledons</taxon>
        <taxon>Gunneridae</taxon>
        <taxon>Pentapetalae</taxon>
        <taxon>rosids</taxon>
        <taxon>fabids</taxon>
        <taxon>Fagales</taxon>
        <taxon>Myricaceae</taxon>
        <taxon>Morella</taxon>
    </lineage>
</organism>
<protein>
    <submittedName>
        <fullName evidence="1">Ras-related protein RABF1</fullName>
    </submittedName>
</protein>
<dbReference type="Pfam" id="PF00071">
    <property type="entry name" value="Ras"/>
    <property type="match status" value="1"/>
</dbReference>
<dbReference type="AlphaFoldDB" id="A0A6A1UU82"/>
<sequence length="97" mass="10699">MEGSLEGKGGSVRLPWKRGAGDIRRSNTELAERMLPEHKLRRLRNVSLRMLERTKVGVAGDSGIGKSCINVLRFVRGQFDLTSKVTIGASFLSQMIA</sequence>
<dbReference type="InterPro" id="IPR027417">
    <property type="entry name" value="P-loop_NTPase"/>
</dbReference>
<dbReference type="SUPFAM" id="SSF52540">
    <property type="entry name" value="P-loop containing nucleoside triphosphate hydrolases"/>
    <property type="match status" value="1"/>
</dbReference>
<keyword evidence="2" id="KW-1185">Reference proteome</keyword>
<reference evidence="1 2" key="1">
    <citation type="journal article" date="2019" name="Plant Biotechnol. J.">
        <title>The red bayberry genome and genetic basis of sex determination.</title>
        <authorList>
            <person name="Jia H.M."/>
            <person name="Jia H.J."/>
            <person name="Cai Q.L."/>
            <person name="Wang Y."/>
            <person name="Zhao H.B."/>
            <person name="Yang W.F."/>
            <person name="Wang G.Y."/>
            <person name="Li Y.H."/>
            <person name="Zhan D.L."/>
            <person name="Shen Y.T."/>
            <person name="Niu Q.F."/>
            <person name="Chang L."/>
            <person name="Qiu J."/>
            <person name="Zhao L."/>
            <person name="Xie H.B."/>
            <person name="Fu W.Y."/>
            <person name="Jin J."/>
            <person name="Li X.W."/>
            <person name="Jiao Y."/>
            <person name="Zhou C.C."/>
            <person name="Tu T."/>
            <person name="Chai C.Y."/>
            <person name="Gao J.L."/>
            <person name="Fan L.J."/>
            <person name="van de Weg E."/>
            <person name="Wang J.Y."/>
            <person name="Gao Z.S."/>
        </authorList>
    </citation>
    <scope>NUCLEOTIDE SEQUENCE [LARGE SCALE GENOMIC DNA]</scope>
    <source>
        <tissue evidence="1">Leaves</tissue>
    </source>
</reference>
<comment type="caution">
    <text evidence="1">The sequence shown here is derived from an EMBL/GenBank/DDBJ whole genome shotgun (WGS) entry which is preliminary data.</text>
</comment>
<dbReference type="GO" id="GO:0003924">
    <property type="term" value="F:GTPase activity"/>
    <property type="evidence" value="ECO:0007669"/>
    <property type="project" value="InterPro"/>
</dbReference>
<evidence type="ECO:0000313" key="1">
    <source>
        <dbReference type="EMBL" id="KAB1203883.1"/>
    </source>
</evidence>
<proteinExistence type="predicted"/>
<dbReference type="OrthoDB" id="1737969at2759"/>
<dbReference type="InterPro" id="IPR001806">
    <property type="entry name" value="Small_GTPase"/>
</dbReference>
<dbReference type="Proteomes" id="UP000516437">
    <property type="component" value="Chromosome 8"/>
</dbReference>
<name>A0A6A1UU82_9ROSI</name>
<dbReference type="Gene3D" id="3.40.50.300">
    <property type="entry name" value="P-loop containing nucleotide triphosphate hydrolases"/>
    <property type="match status" value="1"/>
</dbReference>
<evidence type="ECO:0000313" key="2">
    <source>
        <dbReference type="Proteomes" id="UP000516437"/>
    </source>
</evidence>
<accession>A0A6A1UU82</accession>